<accession>A0ABZ2Q3T8</accession>
<sequence>MEKNKYNLCDKFVLRTPLLRFDSDFFAALKEEDVMSLLEDEIISESIYLASCDLLNEANKQIGLNRKLSKESLSAFLKYFSRMSTRCTPFGLFAGTAVGNFDDEASAPKLGKLKNYKKHVQLDMNVIFSIFQLINQNKKIRKYFTYYTNTTINSGAYQDRLTYVEYVYRNGKRNHILNSVANSLYLHLVLAESEGGLKFNDLVKLLASKDIDKKEARRYINDLIDSQLLVSELEPFTTGTEPLKFILEKINGIIELKDLHESLNEIDSILEDVNRAFSDRFCSVEHYLRVQEILDGLDIAYDKKHLFQAILTTVLEERMLSSKVQKEVLEGIEVLNRLTVKQSNANLETFKKEFYDRYQDQEVVLSEVLDIDKGVGYCNTSTKTDSPLLEGLYFPAGSQKRPVKSQYLHDFFMNKLSEASFCNERIIYLSDNDLENFELNWEDLPPTMSSLVEIYAKDDSQNIYAITNCGGSSAANLLARFCNSNCEISNFVSDEIIKAENDLIDENFILAEISHLPESRVGNILLRPQFRQYEIPYLAKSNLPIGSQIFIKDIWVSLKNDTICLYSKKLKKHIIPILTNAHNYNNPFMVSAYRFLCDVQNQNGRTSMGFSWGPLSENFIFLPRVQYKNIVISKAFWNFKKCHIAHLYDLESEMLISEIHKWRAKYHIKDEVIIKDFDNKLYINFNNRLYIELFLRVLKNRDNFIIEEFLYSEFKSIVRSDMGIHTNEFIFPLYKIN</sequence>
<evidence type="ECO:0000259" key="1">
    <source>
        <dbReference type="Pfam" id="PF04738"/>
    </source>
</evidence>
<reference evidence="2 3" key="1">
    <citation type="submission" date="2024-02" db="EMBL/GenBank/DDBJ databases">
        <title>complete genome of Flavobacterium ginsenosidimutans Str. YTB16.</title>
        <authorList>
            <person name="Wang Q."/>
        </authorList>
    </citation>
    <scope>NUCLEOTIDE SEQUENCE [LARGE SCALE GENOMIC DNA]</scope>
    <source>
        <strain evidence="2 3">YTB16</strain>
    </source>
</reference>
<dbReference type="EMBL" id="CP147988">
    <property type="protein sequence ID" value="WXK49081.1"/>
    <property type="molecule type" value="Genomic_DNA"/>
</dbReference>
<dbReference type="RefSeq" id="WP_338839777.1">
    <property type="nucleotide sequence ID" value="NZ_CP147988.1"/>
</dbReference>
<evidence type="ECO:0000313" key="3">
    <source>
        <dbReference type="Proteomes" id="UP001447857"/>
    </source>
</evidence>
<feature type="domain" description="Lantibiotic dehydratase N-terminal" evidence="1">
    <location>
        <begin position="40"/>
        <end position="693"/>
    </location>
</feature>
<dbReference type="Proteomes" id="UP001447857">
    <property type="component" value="Chromosome"/>
</dbReference>
<proteinExistence type="predicted"/>
<dbReference type="Pfam" id="PF04738">
    <property type="entry name" value="Lant_dehydr_N"/>
    <property type="match status" value="1"/>
</dbReference>
<organism evidence="2 3">
    <name type="scientific">Flavobacterium ginsenosidimutans</name>
    <dbReference type="NCBI Taxonomy" id="687844"/>
    <lineage>
        <taxon>Bacteria</taxon>
        <taxon>Pseudomonadati</taxon>
        <taxon>Bacteroidota</taxon>
        <taxon>Flavobacteriia</taxon>
        <taxon>Flavobacteriales</taxon>
        <taxon>Flavobacteriaceae</taxon>
        <taxon>Flavobacterium</taxon>
    </lineage>
</organism>
<keyword evidence="3" id="KW-1185">Reference proteome</keyword>
<protein>
    <submittedName>
        <fullName evidence="2">Lantibiotic dehydratase family protein</fullName>
    </submittedName>
</protein>
<gene>
    <name evidence="2" type="ORF">V6624_18850</name>
</gene>
<name>A0ABZ2Q3T8_9FLAO</name>
<dbReference type="InterPro" id="IPR006827">
    <property type="entry name" value="Lant_deHydtase_N"/>
</dbReference>
<evidence type="ECO:0000313" key="2">
    <source>
        <dbReference type="EMBL" id="WXK49081.1"/>
    </source>
</evidence>